<dbReference type="InterPro" id="IPR007497">
    <property type="entry name" value="SIMPL/DUF541"/>
</dbReference>
<dbReference type="PANTHER" id="PTHR34387:SF2">
    <property type="entry name" value="SLR1258 PROTEIN"/>
    <property type="match status" value="1"/>
</dbReference>
<evidence type="ECO:0008006" key="3">
    <source>
        <dbReference type="Google" id="ProtNLM"/>
    </source>
</evidence>
<accession>A0A2N2E3Y2</accession>
<dbReference type="Pfam" id="PF04402">
    <property type="entry name" value="SIMPL"/>
    <property type="match status" value="1"/>
</dbReference>
<dbReference type="Proteomes" id="UP000233325">
    <property type="component" value="Unassembled WGS sequence"/>
</dbReference>
<dbReference type="Gene3D" id="3.30.70.2970">
    <property type="entry name" value="Protein of unknown function (DUF541), domain 2"/>
    <property type="match status" value="1"/>
</dbReference>
<reference evidence="1 2" key="1">
    <citation type="journal article" date="2017" name="ISME J.">
        <title>Potential for microbial H2 and metal transformations associated with novel bacteria and archaea in deep terrestrial subsurface sediments.</title>
        <authorList>
            <person name="Hernsdorf A.W."/>
            <person name="Amano Y."/>
            <person name="Miyakawa K."/>
            <person name="Ise K."/>
            <person name="Suzuki Y."/>
            <person name="Anantharaman K."/>
            <person name="Probst A."/>
            <person name="Burstein D."/>
            <person name="Thomas B.C."/>
            <person name="Banfield J.F."/>
        </authorList>
    </citation>
    <scope>NUCLEOTIDE SEQUENCE [LARGE SCALE GENOMIC DNA]</scope>
    <source>
        <strain evidence="1">HGW-Falkowbacteria-2</strain>
    </source>
</reference>
<comment type="caution">
    <text evidence="1">The sequence shown here is derived from an EMBL/GenBank/DDBJ whole genome shotgun (WGS) entry which is preliminary data.</text>
</comment>
<gene>
    <name evidence="1" type="ORF">CVU83_00170</name>
</gene>
<dbReference type="GO" id="GO:0006974">
    <property type="term" value="P:DNA damage response"/>
    <property type="evidence" value="ECO:0007669"/>
    <property type="project" value="TreeGrafter"/>
</dbReference>
<proteinExistence type="predicted"/>
<dbReference type="AlphaFoldDB" id="A0A2N2E3Y2"/>
<evidence type="ECO:0000313" key="2">
    <source>
        <dbReference type="Proteomes" id="UP000233325"/>
    </source>
</evidence>
<protein>
    <recommendedName>
        <fullName evidence="3">SIMPL domain-containing protein</fullName>
    </recommendedName>
</protein>
<dbReference type="InterPro" id="IPR052022">
    <property type="entry name" value="26kDa_periplasmic_antigen"/>
</dbReference>
<dbReference type="Gene3D" id="3.30.110.170">
    <property type="entry name" value="Protein of unknown function (DUF541), domain 1"/>
    <property type="match status" value="1"/>
</dbReference>
<evidence type="ECO:0000313" key="1">
    <source>
        <dbReference type="EMBL" id="PKM89421.1"/>
    </source>
</evidence>
<dbReference type="EMBL" id="PHAH01000001">
    <property type="protein sequence ID" value="PKM89421.1"/>
    <property type="molecule type" value="Genomic_DNA"/>
</dbReference>
<organism evidence="1 2">
    <name type="scientific">Candidatus Falkowbacteria bacterium HGW-Falkowbacteria-2</name>
    <dbReference type="NCBI Taxonomy" id="2013769"/>
    <lineage>
        <taxon>Bacteria</taxon>
        <taxon>Candidatus Falkowiibacteriota</taxon>
    </lineage>
</organism>
<name>A0A2N2E3Y2_9BACT</name>
<sequence>MKKGQVILAALGILAVAAVAIVSMALEKKSDNQDRFSVSGSGVVYAKADIANITVGLKTEPKRTAAEATADSTNKMNAIIKSLTDLGIEEKDIKTADYSLRPVYNWMENRGQVLMGYEISQNVSIKVRDLAKIGDVIAKTTEQGANQIDNVNFTIDDEFELKNQARELAIEKAKEKAELIASQAGLELGKVKSVYESFDVPMPTPVYANARLEMAADQAKSIEAPSIQTGQNEIRVEVTLVYEVK</sequence>
<dbReference type="PANTHER" id="PTHR34387">
    <property type="entry name" value="SLR1258 PROTEIN"/>
    <property type="match status" value="1"/>
</dbReference>